<evidence type="ECO:0000256" key="4">
    <source>
        <dbReference type="ARBA" id="ARBA00023136"/>
    </source>
</evidence>
<evidence type="ECO:0000256" key="1">
    <source>
        <dbReference type="ARBA" id="ARBA00004141"/>
    </source>
</evidence>
<organism evidence="6 7">
    <name type="scientific">Setomelanomma holmii</name>
    <dbReference type="NCBI Taxonomy" id="210430"/>
    <lineage>
        <taxon>Eukaryota</taxon>
        <taxon>Fungi</taxon>
        <taxon>Dikarya</taxon>
        <taxon>Ascomycota</taxon>
        <taxon>Pezizomycotina</taxon>
        <taxon>Dothideomycetes</taxon>
        <taxon>Pleosporomycetidae</taxon>
        <taxon>Pleosporales</taxon>
        <taxon>Pleosporineae</taxon>
        <taxon>Phaeosphaeriaceae</taxon>
        <taxon>Setomelanomma</taxon>
    </lineage>
</organism>
<reference evidence="6" key="1">
    <citation type="journal article" date="2020" name="Stud. Mycol.">
        <title>101 Dothideomycetes genomes: a test case for predicting lifestyles and emergence of pathogens.</title>
        <authorList>
            <person name="Haridas S."/>
            <person name="Albert R."/>
            <person name="Binder M."/>
            <person name="Bloem J."/>
            <person name="Labutti K."/>
            <person name="Salamov A."/>
            <person name="Andreopoulos B."/>
            <person name="Baker S."/>
            <person name="Barry K."/>
            <person name="Bills G."/>
            <person name="Bluhm B."/>
            <person name="Cannon C."/>
            <person name="Castanera R."/>
            <person name="Culley D."/>
            <person name="Daum C."/>
            <person name="Ezra D."/>
            <person name="Gonzalez J."/>
            <person name="Henrissat B."/>
            <person name="Kuo A."/>
            <person name="Liang C."/>
            <person name="Lipzen A."/>
            <person name="Lutzoni F."/>
            <person name="Magnuson J."/>
            <person name="Mondo S."/>
            <person name="Nolan M."/>
            <person name="Ohm R."/>
            <person name="Pangilinan J."/>
            <person name="Park H.-J."/>
            <person name="Ramirez L."/>
            <person name="Alfaro M."/>
            <person name="Sun H."/>
            <person name="Tritt A."/>
            <person name="Yoshinaga Y."/>
            <person name="Zwiers L.-H."/>
            <person name="Turgeon B."/>
            <person name="Goodwin S."/>
            <person name="Spatafora J."/>
            <person name="Crous P."/>
            <person name="Grigoriev I."/>
        </authorList>
    </citation>
    <scope>NUCLEOTIDE SEQUENCE</scope>
    <source>
        <strain evidence="6">CBS 110217</strain>
    </source>
</reference>
<feature type="transmembrane region" description="Helical" evidence="5">
    <location>
        <begin position="524"/>
        <end position="544"/>
    </location>
</feature>
<evidence type="ECO:0000256" key="2">
    <source>
        <dbReference type="ARBA" id="ARBA00022692"/>
    </source>
</evidence>
<feature type="transmembrane region" description="Helical" evidence="5">
    <location>
        <begin position="196"/>
        <end position="217"/>
    </location>
</feature>
<dbReference type="InterPro" id="IPR003689">
    <property type="entry name" value="ZIP"/>
</dbReference>
<dbReference type="EMBL" id="ML978174">
    <property type="protein sequence ID" value="KAF2032282.1"/>
    <property type="molecule type" value="Genomic_DNA"/>
</dbReference>
<comment type="caution">
    <text evidence="6">The sequence shown here is derived from an EMBL/GenBank/DDBJ whole genome shotgun (WGS) entry which is preliminary data.</text>
</comment>
<keyword evidence="4 5" id="KW-0472">Membrane</keyword>
<comment type="subcellular location">
    <subcellularLocation>
        <location evidence="1">Membrane</location>
        <topology evidence="1">Multi-pass membrane protein</topology>
    </subcellularLocation>
</comment>
<feature type="transmembrane region" description="Helical" evidence="5">
    <location>
        <begin position="162"/>
        <end position="184"/>
    </location>
</feature>
<feature type="transmembrane region" description="Helical" evidence="5">
    <location>
        <begin position="416"/>
        <end position="439"/>
    </location>
</feature>
<keyword evidence="7" id="KW-1185">Reference proteome</keyword>
<feature type="transmembrane region" description="Helical" evidence="5">
    <location>
        <begin position="451"/>
        <end position="475"/>
    </location>
</feature>
<keyword evidence="2 5" id="KW-0812">Transmembrane</keyword>
<feature type="transmembrane region" description="Helical" evidence="5">
    <location>
        <begin position="237"/>
        <end position="259"/>
    </location>
</feature>
<accession>A0A9P4LQ20</accession>
<dbReference type="PANTHER" id="PTHR11040">
    <property type="entry name" value="ZINC/IRON TRANSPORTER"/>
    <property type="match status" value="1"/>
</dbReference>
<dbReference type="AlphaFoldDB" id="A0A9P4LQ20"/>
<dbReference type="GO" id="GO:0005385">
    <property type="term" value="F:zinc ion transmembrane transporter activity"/>
    <property type="evidence" value="ECO:0007669"/>
    <property type="project" value="TreeGrafter"/>
</dbReference>
<dbReference type="Pfam" id="PF02535">
    <property type="entry name" value="Zip"/>
    <property type="match status" value="1"/>
</dbReference>
<dbReference type="GO" id="GO:0005886">
    <property type="term" value="C:plasma membrane"/>
    <property type="evidence" value="ECO:0007669"/>
    <property type="project" value="TreeGrafter"/>
</dbReference>
<keyword evidence="3 5" id="KW-1133">Transmembrane helix</keyword>
<feature type="transmembrane region" description="Helical" evidence="5">
    <location>
        <begin position="106"/>
        <end position="130"/>
    </location>
</feature>
<feature type="transmembrane region" description="Helical" evidence="5">
    <location>
        <begin position="391"/>
        <end position="410"/>
    </location>
</feature>
<evidence type="ECO:0000313" key="7">
    <source>
        <dbReference type="Proteomes" id="UP000799777"/>
    </source>
</evidence>
<dbReference type="Proteomes" id="UP000799777">
    <property type="component" value="Unassembled WGS sequence"/>
</dbReference>
<evidence type="ECO:0000256" key="5">
    <source>
        <dbReference type="SAM" id="Phobius"/>
    </source>
</evidence>
<evidence type="ECO:0000313" key="6">
    <source>
        <dbReference type="EMBL" id="KAF2032282.1"/>
    </source>
</evidence>
<gene>
    <name evidence="6" type="ORF">EK21DRAFT_99152</name>
</gene>
<dbReference type="PANTHER" id="PTHR11040:SF55">
    <property type="entry name" value="MEMBRANE ZINC ION TRANSPORTER, PUTATIVE (AFU_ORTHOLOGUE AFUA_6G00470)-RELATED"/>
    <property type="match status" value="1"/>
</dbReference>
<evidence type="ECO:0000256" key="3">
    <source>
        <dbReference type="ARBA" id="ARBA00022989"/>
    </source>
</evidence>
<dbReference type="OrthoDB" id="448280at2759"/>
<sequence>MNCPSRNDDVLENPGWNQNPPRFAADLTTCEDLNGIANARELGDADYLCSGSRSLRHAEIEIRHFTETEREQWAIGKGVKGSFHGPCTQTTLPVSNEYRVGLVESWATWLLSVLATSILISFISGNMPIFRFQNDPSSSLHRLSRRDACESGSANPNYNLPFHVGGLFIILFVSSTACAFPILVIKFPRLRIPPTFLFGAKHFGTGVLIATAFVHLLPTAFLSLSNPCLSSFWTTDYQAMPGAIMLASIFFVTIIEMVFSPAQHVCGGNEGVVAVSRPSKYEEQVHAEPAIPRVSPEGIRRTYSEGSMQVREMGPLRGRFTSISRTLSRYREEAQRLDVIESGSSDTSETPQVDPKHESDKCAIEEDVETNQHNHILSPEQLHKKAIMQCFLLEMGILFHSIFIGMSLAVAVGNDFIVLLIAIVFHQTFEGLALGVRIADIKWPKRALQPWLMALAYGCTTPLGQAIGIATHTLYSPNSEIGLLVVGIMNAVSAGFLVFASLVELMSEDFLSDESWQILRGKKRVYACLLVFGGAFLMSLVGAWA</sequence>
<protein>
    <submittedName>
        <fullName evidence="6">Zip-domain-containing protein</fullName>
    </submittedName>
</protein>
<name>A0A9P4LQ20_9PLEO</name>
<feature type="transmembrane region" description="Helical" evidence="5">
    <location>
        <begin position="481"/>
        <end position="503"/>
    </location>
</feature>
<proteinExistence type="predicted"/>